<evidence type="ECO:0000256" key="1">
    <source>
        <dbReference type="ARBA" id="ARBA00004308"/>
    </source>
</evidence>
<dbReference type="InterPro" id="IPR021841">
    <property type="entry name" value="VAC14_Fig4p-bd"/>
</dbReference>
<comment type="subunit">
    <text evidence="7">Forms pentamers. Component of the PI(3,5)P2 regulatory complex/PAS complex, at least composed of PIKFYVE, FIG4 and VAC14. VAC14 nucleates the assembly of the complex and serves as a scaffold by pentamerizing into a star-shaped structure, which can bind a single copy each of PIKFYVE and FIG4 and coordinates their activities. Interacts with NOS1.</text>
</comment>
<evidence type="ECO:0000256" key="3">
    <source>
        <dbReference type="ARBA" id="ARBA00013840"/>
    </source>
</evidence>
<dbReference type="InterPro" id="IPR026825">
    <property type="entry name" value="Vac14"/>
</dbReference>
<dbReference type="AlphaFoldDB" id="A0A177B5X0"/>
<dbReference type="InterPro" id="IPR011989">
    <property type="entry name" value="ARM-like"/>
</dbReference>
<dbReference type="OrthoDB" id="5574975at2759"/>
<dbReference type="InterPro" id="IPR016024">
    <property type="entry name" value="ARM-type_fold"/>
</dbReference>
<dbReference type="GO" id="GO:0070772">
    <property type="term" value="C:PAS complex"/>
    <property type="evidence" value="ECO:0007669"/>
    <property type="project" value="InterPro"/>
</dbReference>
<dbReference type="SUPFAM" id="SSF48371">
    <property type="entry name" value="ARM repeat"/>
    <property type="match status" value="1"/>
</dbReference>
<comment type="similarity">
    <text evidence="2">Belongs to the VAC14 family.</text>
</comment>
<evidence type="ECO:0000313" key="10">
    <source>
        <dbReference type="Proteomes" id="UP000078046"/>
    </source>
</evidence>
<accession>A0A177B5X0</accession>
<evidence type="ECO:0000256" key="6">
    <source>
        <dbReference type="ARBA" id="ARBA00045654"/>
    </source>
</evidence>
<comment type="subcellular location">
    <subcellularLocation>
        <location evidence="1">Endomembrane system</location>
    </subcellularLocation>
</comment>
<keyword evidence="10" id="KW-1185">Reference proteome</keyword>
<gene>
    <name evidence="9" type="ORF">A3Q56_02598</name>
</gene>
<dbReference type="PANTHER" id="PTHR16023:SF0">
    <property type="entry name" value="PROTEIN VAC14 HOMOLOG"/>
    <property type="match status" value="1"/>
</dbReference>
<dbReference type="GO" id="GO:0010008">
    <property type="term" value="C:endosome membrane"/>
    <property type="evidence" value="ECO:0007669"/>
    <property type="project" value="TreeGrafter"/>
</dbReference>
<reference evidence="9 10" key="1">
    <citation type="submission" date="2016-04" db="EMBL/GenBank/DDBJ databases">
        <title>The genome of Intoshia linei affirms orthonectids as highly simplified spiralians.</title>
        <authorList>
            <person name="Mikhailov K.V."/>
            <person name="Slusarev G.S."/>
            <person name="Nikitin M.A."/>
            <person name="Logacheva M.D."/>
            <person name="Penin A."/>
            <person name="Aleoshin V."/>
            <person name="Panchin Y.V."/>
        </authorList>
    </citation>
    <scope>NUCLEOTIDE SEQUENCE [LARGE SCALE GENOMIC DNA]</scope>
    <source>
        <strain evidence="9">Intl2013</strain>
        <tissue evidence="9">Whole animal</tissue>
    </source>
</reference>
<dbReference type="Pfam" id="PF11916">
    <property type="entry name" value="Vac14_Fig4_bd"/>
    <property type="match status" value="1"/>
</dbReference>
<dbReference type="GO" id="GO:0006661">
    <property type="term" value="P:phosphatidylinositol biosynthetic process"/>
    <property type="evidence" value="ECO:0007669"/>
    <property type="project" value="InterPro"/>
</dbReference>
<dbReference type="EMBL" id="LWCA01000246">
    <property type="protein sequence ID" value="OAF69669.1"/>
    <property type="molecule type" value="Genomic_DNA"/>
</dbReference>
<keyword evidence="4" id="KW-0677">Repeat</keyword>
<sequence>MDVIFDKIYPFLNDKSLEKQKIGSDMLKRCIQSVAMNDVDQICKLEKFLNRSSDYIYSIKTCNKKVGLICCSTFANSTGKLYINNHKAVRKILYEAVLISLGDTDSMVRFLGSETLFNIMKVDEIGAIIYLENIFESIFNLSNDSDLMVEQSSRFLDSTLKSIIAQQPNYNYEKIFRLIICRIYSKDYKSKCCILNWIITLDGLVNFNTYVYLPQFLDGIMKMLEKGPQDSFKISVENFLSNLINNFDKSCVKMKPIFNIIILHCQNDDESIQNIAFTWLNKLTVIYDDDMRCCLSPILSCLYNENVIENLRNNHDLMVHINVLFETIKKWITVEKNIVGLDVESTCSIIFRYLNQSKKFFISESIELIYCMVMKFLDEYCKMNIDYIDPILKLLNSKNQKVQKGAVAVLAQISKHDGCCNSNVFINCINYYKSKEIFLKTCRLDFIIIFKFYQYFESISCKRETILCILRYFASYMTADVVYMYLCKVVLMVQSNDLRNVKTEQDKSFYCINYELENNKVKNKNISFIEKFNLPDENDCMGIINALLIQPMSLLYVFMGSGYYTFCFELVLIIGQLDEIPLDVLLDLENLVQILQMNSCSKIRLDLLNVDKSRDIIKLLHAILLIIPQSKSSLKLQKLLETVTHTVNIDQIEKITLKNPPKIGQKRYIVNIVTSTILKKFKNYYQN</sequence>
<feature type="domain" description="Vacuolar protein 14 C-terminal Fig4-binding" evidence="8">
    <location>
        <begin position="468"/>
        <end position="643"/>
    </location>
</feature>
<dbReference type="Proteomes" id="UP000078046">
    <property type="component" value="Unassembled WGS sequence"/>
</dbReference>
<evidence type="ECO:0000313" key="9">
    <source>
        <dbReference type="EMBL" id="OAF69669.1"/>
    </source>
</evidence>
<comment type="function">
    <text evidence="6">Scaffold protein component of the PI(3,5)P2 regulatory complex which regulates both the synthesis and turnover of phosphatidylinositol 3,5-bisphosphate (PtdIns(3,5)P2). Pentamerizes into a star-shaped structure and nucleates the assembly of the complex. The pentamer binds a single copy each of PIKFYVE and FIG4 and coordinates both PIKfyve kinase activity and FIG4 phosphatase activity, being required to maintain normal levels of phosphatidylinositol 3-phosphate (PtdIns(3)P) and phosphatidylinositol 5-phosphate (PtdIns(5)P). Plays a role in the biogenesis of endosome carrier vesicles (ECV) / multivesicular bodies (MVB) transport intermediates from early endosomes.</text>
</comment>
<evidence type="ECO:0000256" key="5">
    <source>
        <dbReference type="ARBA" id="ARBA00023136"/>
    </source>
</evidence>
<comment type="caution">
    <text evidence="9">The sequence shown here is derived from an EMBL/GenBank/DDBJ whole genome shotgun (WGS) entry which is preliminary data.</text>
</comment>
<dbReference type="Gene3D" id="1.25.10.10">
    <property type="entry name" value="Leucine-rich Repeat Variant"/>
    <property type="match status" value="1"/>
</dbReference>
<proteinExistence type="inferred from homology"/>
<evidence type="ECO:0000259" key="8">
    <source>
        <dbReference type="Pfam" id="PF11916"/>
    </source>
</evidence>
<protein>
    <recommendedName>
        <fullName evidence="3">Protein VAC14 homolog</fullName>
    </recommendedName>
</protein>
<organism evidence="9 10">
    <name type="scientific">Intoshia linei</name>
    <dbReference type="NCBI Taxonomy" id="1819745"/>
    <lineage>
        <taxon>Eukaryota</taxon>
        <taxon>Metazoa</taxon>
        <taxon>Spiralia</taxon>
        <taxon>Lophotrochozoa</taxon>
        <taxon>Mesozoa</taxon>
        <taxon>Orthonectida</taxon>
        <taxon>Rhopaluridae</taxon>
        <taxon>Intoshia</taxon>
    </lineage>
</organism>
<evidence type="ECO:0000256" key="2">
    <source>
        <dbReference type="ARBA" id="ARBA00010225"/>
    </source>
</evidence>
<dbReference type="Pfam" id="PF12755">
    <property type="entry name" value="Vac14_Fab1_bd"/>
    <property type="match status" value="1"/>
</dbReference>
<evidence type="ECO:0000256" key="7">
    <source>
        <dbReference type="ARBA" id="ARBA00047092"/>
    </source>
</evidence>
<evidence type="ECO:0000256" key="4">
    <source>
        <dbReference type="ARBA" id="ARBA00022737"/>
    </source>
</evidence>
<dbReference type="PANTHER" id="PTHR16023">
    <property type="entry name" value="TAX1 BINDING PROTEIN-RELATED"/>
    <property type="match status" value="1"/>
</dbReference>
<keyword evidence="5" id="KW-0472">Membrane</keyword>
<name>A0A177B5X0_9BILA</name>